<proteinExistence type="predicted"/>
<keyword evidence="2" id="KW-1185">Reference proteome</keyword>
<dbReference type="InParanoid" id="A2F138"/>
<dbReference type="Proteomes" id="UP000001542">
    <property type="component" value="Unassembled WGS sequence"/>
</dbReference>
<reference evidence="1" key="1">
    <citation type="submission" date="2006-10" db="EMBL/GenBank/DDBJ databases">
        <authorList>
            <person name="Amadeo P."/>
            <person name="Zhao Q."/>
            <person name="Wortman J."/>
            <person name="Fraser-Liggett C."/>
            <person name="Carlton J."/>
        </authorList>
    </citation>
    <scope>NUCLEOTIDE SEQUENCE</scope>
    <source>
        <strain evidence="1">G3</strain>
    </source>
</reference>
<dbReference type="SMR" id="A2F138"/>
<organism evidence="1 2">
    <name type="scientific">Trichomonas vaginalis (strain ATCC PRA-98 / G3)</name>
    <dbReference type="NCBI Taxonomy" id="412133"/>
    <lineage>
        <taxon>Eukaryota</taxon>
        <taxon>Metamonada</taxon>
        <taxon>Parabasalia</taxon>
        <taxon>Trichomonadida</taxon>
        <taxon>Trichomonadidae</taxon>
        <taxon>Trichomonas</taxon>
    </lineage>
</organism>
<dbReference type="PANTHER" id="PTHR31855:SF2">
    <property type="entry name" value="GUANINE NUCLEOTIDE EXCHANGE FACTOR C9ORF72"/>
    <property type="match status" value="1"/>
</dbReference>
<dbReference type="EMBL" id="DS113569">
    <property type="protein sequence ID" value="EAY01389.1"/>
    <property type="molecule type" value="Genomic_DNA"/>
</dbReference>
<dbReference type="Pfam" id="PF15019">
    <property type="entry name" value="C9orf72-like"/>
    <property type="match status" value="1"/>
</dbReference>
<accession>A2F138</accession>
<gene>
    <name evidence="1" type="ORF">TVAG_325030</name>
</gene>
<dbReference type="VEuPathDB" id="TrichDB:TVAG_325030"/>
<protein>
    <submittedName>
        <fullName evidence="1">Uncharacterized protein</fullName>
    </submittedName>
</protein>
<evidence type="ECO:0000313" key="2">
    <source>
        <dbReference type="Proteomes" id="UP000001542"/>
    </source>
</evidence>
<dbReference type="AlphaFoldDB" id="A2F138"/>
<dbReference type="RefSeq" id="XP_001330237.1">
    <property type="nucleotide sequence ID" value="XM_001330202.1"/>
</dbReference>
<evidence type="ECO:0000313" key="1">
    <source>
        <dbReference type="EMBL" id="EAY01389.1"/>
    </source>
</evidence>
<dbReference type="PROSITE" id="PS51835">
    <property type="entry name" value="DENN_C9ORF72"/>
    <property type="match status" value="1"/>
</dbReference>
<dbReference type="VEuPathDB" id="TrichDB:TVAGG3_0814860"/>
<dbReference type="GO" id="GO:0005085">
    <property type="term" value="F:guanyl-nucleotide exchange factor activity"/>
    <property type="evidence" value="ECO:0007669"/>
    <property type="project" value="InterPro"/>
</dbReference>
<dbReference type="KEGG" id="tva:4759215"/>
<reference evidence="1" key="2">
    <citation type="journal article" date="2007" name="Science">
        <title>Draft genome sequence of the sexually transmitted pathogen Trichomonas vaginalis.</title>
        <authorList>
            <person name="Carlton J.M."/>
            <person name="Hirt R.P."/>
            <person name="Silva J.C."/>
            <person name="Delcher A.L."/>
            <person name="Schatz M."/>
            <person name="Zhao Q."/>
            <person name="Wortman J.R."/>
            <person name="Bidwell S.L."/>
            <person name="Alsmark U.C.M."/>
            <person name="Besteiro S."/>
            <person name="Sicheritz-Ponten T."/>
            <person name="Noel C.J."/>
            <person name="Dacks J.B."/>
            <person name="Foster P.G."/>
            <person name="Simillion C."/>
            <person name="Van de Peer Y."/>
            <person name="Miranda-Saavedra D."/>
            <person name="Barton G.J."/>
            <person name="Westrop G.D."/>
            <person name="Mueller S."/>
            <person name="Dessi D."/>
            <person name="Fiori P.L."/>
            <person name="Ren Q."/>
            <person name="Paulsen I."/>
            <person name="Zhang H."/>
            <person name="Bastida-Corcuera F.D."/>
            <person name="Simoes-Barbosa A."/>
            <person name="Brown M.T."/>
            <person name="Hayes R.D."/>
            <person name="Mukherjee M."/>
            <person name="Okumura C.Y."/>
            <person name="Schneider R."/>
            <person name="Smith A.J."/>
            <person name="Vanacova S."/>
            <person name="Villalvazo M."/>
            <person name="Haas B.J."/>
            <person name="Pertea M."/>
            <person name="Feldblyum T.V."/>
            <person name="Utterback T.R."/>
            <person name="Shu C.L."/>
            <person name="Osoegawa K."/>
            <person name="de Jong P.J."/>
            <person name="Hrdy I."/>
            <person name="Horvathova L."/>
            <person name="Zubacova Z."/>
            <person name="Dolezal P."/>
            <person name="Malik S.B."/>
            <person name="Logsdon J.M. Jr."/>
            <person name="Henze K."/>
            <person name="Gupta A."/>
            <person name="Wang C.C."/>
            <person name="Dunne R.L."/>
            <person name="Upcroft J.A."/>
            <person name="Upcroft P."/>
            <person name="White O."/>
            <person name="Salzberg S.L."/>
            <person name="Tang P."/>
            <person name="Chiu C.-H."/>
            <person name="Lee Y.-S."/>
            <person name="Embley T.M."/>
            <person name="Coombs G.H."/>
            <person name="Mottram J.C."/>
            <person name="Tachezy J."/>
            <person name="Fraser-Liggett C.M."/>
            <person name="Johnson P.J."/>
        </authorList>
    </citation>
    <scope>NUCLEOTIDE SEQUENCE [LARGE SCALE GENOMIC DNA]</scope>
    <source>
        <strain evidence="1">G3</strain>
    </source>
</reference>
<sequence length="409" mass="47203">MITSKILIGKPNPFQAVTLVASNFQTGFEILGVWNFSNQTEEVDYQSYNRIVMSGVTRHDQEHFAKNPSFFFDFPENKLLLFGNFFPSITEPNQTYALTFFVHSEENMITKTQIPYFHSFLALLIHNVQEIIKSGEHFLQATPHITLFCTIALKLLLSGVQQPTKFPLTADKCNFFLQHCLASHLQTQMTTIIESKDENLAKTYFDFLSLFLTKEQLNLSSKLYTNRVTPGLFLQIVSPQTVGFPPSDLYCYDRPWTWINLDKEEVIQGPDQSIQTSVYQDIMLKFLDSPQMLEEFKLSRPRFSDNCCAFKLVQQLKSVNDMEKYILCMDFFGDIIRKAILMAELVENMKSESGIIQPEVKQEILSLLNITDKSDLIIIGNISSFFDQRVARRLIYGRRDLFNQIYAAV</sequence>
<dbReference type="InterPro" id="IPR027819">
    <property type="entry name" value="C9orf72"/>
</dbReference>
<dbReference type="PANTHER" id="PTHR31855">
    <property type="entry name" value="GUANINE NUCLEOTIDE EXCHANGE C9ORF72"/>
    <property type="match status" value="1"/>
</dbReference>
<name>A2F138_TRIV3</name>